<dbReference type="InterPro" id="IPR052155">
    <property type="entry name" value="Biofilm_reg_signaling"/>
</dbReference>
<dbReference type="EMBL" id="BOMG01000063">
    <property type="protein sequence ID" value="GID56829.1"/>
    <property type="molecule type" value="Genomic_DNA"/>
</dbReference>
<feature type="domain" description="GGDEF" evidence="3">
    <location>
        <begin position="163"/>
        <end position="304"/>
    </location>
</feature>
<dbReference type="InterPro" id="IPR001633">
    <property type="entry name" value="EAL_dom"/>
</dbReference>
<sequence>MPILADIAVPATVWDPDTCIPRVEEAISADDTLTGIVTHIGGRIHLLDRAYLHGALTGRLGFGRPLLHRQKLRVLCGEPALVLPGDTAWDDAARAALARPTGRKALPVVVDLGEHGFGTAPVGPLVDHLSRRYRTMALEDDLTGLGNRRLLAERVTAALAAAAPAALAIVDLNRFKEINDSLGHASGDELLQHVAGALRRECGEGTVYRLGGDEFVLFFDTATLTAMHGRDGLGEALRHAGVRVLHTIQGPFPVAGVPITVEASIGVAHTGQDGTGGVDRLLAAADSAMYTAKRDRTRVELWDPARPSPHTVDLGVQTELRDAVGQGQLVLHYQPLVDAHTGAIVSFEALVRWAHPTRGLLYPGAFLPAAERSDIIHALTDRVLADATAQAAAWHRAGWPVPVAVNLAAPVLTSDHFVDAITGHLHRTGLPPTSLIVEITESAVMTRPEESAQRLKTLQDCGVRIAMDDFGTGYTSLALLSQLPLDELKLDRTFIMRVHDRREQVIVDAVARMAGGLGLTLVAEGVEDEPTARTLAAMGIDLLQGFHFSRPRPAADFTPPPSPLHRPPNFATTAMSA</sequence>
<reference evidence="4 5" key="1">
    <citation type="submission" date="2021-01" db="EMBL/GenBank/DDBJ databases">
        <title>Whole genome shotgun sequence of Actinoplanes couchii NBRC 106145.</title>
        <authorList>
            <person name="Komaki H."/>
            <person name="Tamura T."/>
        </authorList>
    </citation>
    <scope>NUCLEOTIDE SEQUENCE [LARGE SCALE GENOMIC DNA]</scope>
    <source>
        <strain evidence="4 5">NBRC 106145</strain>
    </source>
</reference>
<name>A0ABQ3XEA0_9ACTN</name>
<dbReference type="SMART" id="SM00052">
    <property type="entry name" value="EAL"/>
    <property type="match status" value="1"/>
</dbReference>
<dbReference type="Pfam" id="PF00990">
    <property type="entry name" value="GGDEF"/>
    <property type="match status" value="1"/>
</dbReference>
<feature type="domain" description="EAL" evidence="2">
    <location>
        <begin position="313"/>
        <end position="565"/>
    </location>
</feature>
<feature type="region of interest" description="Disordered" evidence="1">
    <location>
        <begin position="557"/>
        <end position="577"/>
    </location>
</feature>
<evidence type="ECO:0000256" key="1">
    <source>
        <dbReference type="SAM" id="MobiDB-lite"/>
    </source>
</evidence>
<dbReference type="Pfam" id="PF00563">
    <property type="entry name" value="EAL"/>
    <property type="match status" value="1"/>
</dbReference>
<dbReference type="CDD" id="cd01948">
    <property type="entry name" value="EAL"/>
    <property type="match status" value="1"/>
</dbReference>
<evidence type="ECO:0000259" key="2">
    <source>
        <dbReference type="PROSITE" id="PS50883"/>
    </source>
</evidence>
<dbReference type="PANTHER" id="PTHR44757:SF2">
    <property type="entry name" value="BIOFILM ARCHITECTURE MAINTENANCE PROTEIN MBAA"/>
    <property type="match status" value="1"/>
</dbReference>
<dbReference type="PROSITE" id="PS50887">
    <property type="entry name" value="GGDEF"/>
    <property type="match status" value="1"/>
</dbReference>
<comment type="caution">
    <text evidence="4">The sequence shown here is derived from an EMBL/GenBank/DDBJ whole genome shotgun (WGS) entry which is preliminary data.</text>
</comment>
<gene>
    <name evidence="4" type="ORF">Aco03nite_052330</name>
</gene>
<dbReference type="PROSITE" id="PS50883">
    <property type="entry name" value="EAL"/>
    <property type="match status" value="1"/>
</dbReference>
<dbReference type="NCBIfam" id="TIGR00254">
    <property type="entry name" value="GGDEF"/>
    <property type="match status" value="1"/>
</dbReference>
<organism evidence="4 5">
    <name type="scientific">Actinoplanes couchii</name>
    <dbReference type="NCBI Taxonomy" id="403638"/>
    <lineage>
        <taxon>Bacteria</taxon>
        <taxon>Bacillati</taxon>
        <taxon>Actinomycetota</taxon>
        <taxon>Actinomycetes</taxon>
        <taxon>Micromonosporales</taxon>
        <taxon>Micromonosporaceae</taxon>
        <taxon>Actinoplanes</taxon>
    </lineage>
</organism>
<dbReference type="SUPFAM" id="SSF141868">
    <property type="entry name" value="EAL domain-like"/>
    <property type="match status" value="1"/>
</dbReference>
<protein>
    <recommendedName>
        <fullName evidence="6">Diguanylate cyclase/phosphodiesterase</fullName>
    </recommendedName>
</protein>
<dbReference type="InterPro" id="IPR000160">
    <property type="entry name" value="GGDEF_dom"/>
</dbReference>
<evidence type="ECO:0000313" key="5">
    <source>
        <dbReference type="Proteomes" id="UP000612282"/>
    </source>
</evidence>
<dbReference type="PANTHER" id="PTHR44757">
    <property type="entry name" value="DIGUANYLATE CYCLASE DGCP"/>
    <property type="match status" value="1"/>
</dbReference>
<dbReference type="RefSeq" id="WP_203798791.1">
    <property type="nucleotide sequence ID" value="NZ_BAAAQE010000108.1"/>
</dbReference>
<dbReference type="CDD" id="cd01949">
    <property type="entry name" value="GGDEF"/>
    <property type="match status" value="1"/>
</dbReference>
<evidence type="ECO:0000259" key="3">
    <source>
        <dbReference type="PROSITE" id="PS50887"/>
    </source>
</evidence>
<evidence type="ECO:0000313" key="4">
    <source>
        <dbReference type="EMBL" id="GID56829.1"/>
    </source>
</evidence>
<accession>A0ABQ3XEA0</accession>
<dbReference type="Proteomes" id="UP000612282">
    <property type="component" value="Unassembled WGS sequence"/>
</dbReference>
<keyword evidence="5" id="KW-1185">Reference proteome</keyword>
<evidence type="ECO:0008006" key="6">
    <source>
        <dbReference type="Google" id="ProtNLM"/>
    </source>
</evidence>
<dbReference type="Gene3D" id="3.20.20.450">
    <property type="entry name" value="EAL domain"/>
    <property type="match status" value="1"/>
</dbReference>
<dbReference type="InterPro" id="IPR029787">
    <property type="entry name" value="Nucleotide_cyclase"/>
</dbReference>
<dbReference type="Gene3D" id="3.30.70.270">
    <property type="match status" value="1"/>
</dbReference>
<dbReference type="SUPFAM" id="SSF55073">
    <property type="entry name" value="Nucleotide cyclase"/>
    <property type="match status" value="1"/>
</dbReference>
<dbReference type="InterPro" id="IPR043128">
    <property type="entry name" value="Rev_trsase/Diguanyl_cyclase"/>
</dbReference>
<proteinExistence type="predicted"/>
<dbReference type="InterPro" id="IPR035919">
    <property type="entry name" value="EAL_sf"/>
</dbReference>
<dbReference type="SMART" id="SM00267">
    <property type="entry name" value="GGDEF"/>
    <property type="match status" value="1"/>
</dbReference>